<accession>A0AC60PY28</accession>
<organism evidence="1 2">
    <name type="scientific">Ixodes persulcatus</name>
    <name type="common">Taiga tick</name>
    <dbReference type="NCBI Taxonomy" id="34615"/>
    <lineage>
        <taxon>Eukaryota</taxon>
        <taxon>Metazoa</taxon>
        <taxon>Ecdysozoa</taxon>
        <taxon>Arthropoda</taxon>
        <taxon>Chelicerata</taxon>
        <taxon>Arachnida</taxon>
        <taxon>Acari</taxon>
        <taxon>Parasitiformes</taxon>
        <taxon>Ixodida</taxon>
        <taxon>Ixodoidea</taxon>
        <taxon>Ixodidae</taxon>
        <taxon>Ixodinae</taxon>
        <taxon>Ixodes</taxon>
    </lineage>
</organism>
<name>A0AC60PY28_IXOPE</name>
<keyword evidence="2" id="KW-1185">Reference proteome</keyword>
<reference evidence="1 2" key="1">
    <citation type="journal article" date="2020" name="Cell">
        <title>Large-Scale Comparative Analyses of Tick Genomes Elucidate Their Genetic Diversity and Vector Capacities.</title>
        <authorList>
            <consortium name="Tick Genome and Microbiome Consortium (TIGMIC)"/>
            <person name="Jia N."/>
            <person name="Wang J."/>
            <person name="Shi W."/>
            <person name="Du L."/>
            <person name="Sun Y."/>
            <person name="Zhan W."/>
            <person name="Jiang J.F."/>
            <person name="Wang Q."/>
            <person name="Zhang B."/>
            <person name="Ji P."/>
            <person name="Bell-Sakyi L."/>
            <person name="Cui X.M."/>
            <person name="Yuan T.T."/>
            <person name="Jiang B.G."/>
            <person name="Yang W.F."/>
            <person name="Lam T.T."/>
            <person name="Chang Q.C."/>
            <person name="Ding S.J."/>
            <person name="Wang X.J."/>
            <person name="Zhu J.G."/>
            <person name="Ruan X.D."/>
            <person name="Zhao L."/>
            <person name="Wei J.T."/>
            <person name="Ye R.Z."/>
            <person name="Que T.C."/>
            <person name="Du C.H."/>
            <person name="Zhou Y.H."/>
            <person name="Cheng J.X."/>
            <person name="Dai P.F."/>
            <person name="Guo W.B."/>
            <person name="Han X.H."/>
            <person name="Huang E.J."/>
            <person name="Li L.F."/>
            <person name="Wei W."/>
            <person name="Gao Y.C."/>
            <person name="Liu J.Z."/>
            <person name="Shao H.Z."/>
            <person name="Wang X."/>
            <person name="Wang C.C."/>
            <person name="Yang T.C."/>
            <person name="Huo Q.B."/>
            <person name="Li W."/>
            <person name="Chen H.Y."/>
            <person name="Chen S.E."/>
            <person name="Zhou L.G."/>
            <person name="Ni X.B."/>
            <person name="Tian J.H."/>
            <person name="Sheng Y."/>
            <person name="Liu T."/>
            <person name="Pan Y.S."/>
            <person name="Xia L.Y."/>
            <person name="Li J."/>
            <person name="Zhao F."/>
            <person name="Cao W.C."/>
        </authorList>
    </citation>
    <scope>NUCLEOTIDE SEQUENCE [LARGE SCALE GENOMIC DNA]</scope>
    <source>
        <strain evidence="1">Iper-2018</strain>
    </source>
</reference>
<proteinExistence type="predicted"/>
<sequence>MRQLSSKERFQVVLWYTTTGSFKQVRTKSGRLQQMTTLSANHHQVGEKPHLSIRRAARHLNLSRGFVWRVLRRRMYPFKSQLLHELKPEDYARRVQFCEDELARIRANPSHLQFLVFTEESVFHLDGRVNKQNCRL</sequence>
<protein>
    <submittedName>
        <fullName evidence="1">Uncharacterized protein</fullName>
    </submittedName>
</protein>
<gene>
    <name evidence="1" type="ORF">HPB47_027535</name>
</gene>
<comment type="caution">
    <text evidence="1">The sequence shown here is derived from an EMBL/GenBank/DDBJ whole genome shotgun (WGS) entry which is preliminary data.</text>
</comment>
<dbReference type="Proteomes" id="UP000805193">
    <property type="component" value="Unassembled WGS sequence"/>
</dbReference>
<evidence type="ECO:0000313" key="2">
    <source>
        <dbReference type="Proteomes" id="UP000805193"/>
    </source>
</evidence>
<dbReference type="EMBL" id="JABSTQ010009864">
    <property type="protein sequence ID" value="KAG0425290.1"/>
    <property type="molecule type" value="Genomic_DNA"/>
</dbReference>
<evidence type="ECO:0000313" key="1">
    <source>
        <dbReference type="EMBL" id="KAG0425290.1"/>
    </source>
</evidence>